<dbReference type="InterPro" id="IPR038883">
    <property type="entry name" value="AN11006-like"/>
</dbReference>
<dbReference type="EMBL" id="JAFJYH010000379">
    <property type="protein sequence ID" value="KAG4412418.1"/>
    <property type="molecule type" value="Genomic_DNA"/>
</dbReference>
<dbReference type="Pfam" id="PF24864">
    <property type="entry name" value="DUF7730"/>
    <property type="match status" value="1"/>
</dbReference>
<proteinExistence type="predicted"/>
<evidence type="ECO:0000313" key="2">
    <source>
        <dbReference type="EMBL" id="KAG4412418.1"/>
    </source>
</evidence>
<dbReference type="PANTHER" id="PTHR42085">
    <property type="entry name" value="F-BOX DOMAIN-CONTAINING PROTEIN"/>
    <property type="match status" value="1"/>
</dbReference>
<dbReference type="PANTHER" id="PTHR42085:SF8">
    <property type="entry name" value="F-BOX DOMAIN-CONTAINING PROTEIN"/>
    <property type="match status" value="1"/>
</dbReference>
<dbReference type="InterPro" id="IPR056632">
    <property type="entry name" value="DUF7730"/>
</dbReference>
<reference evidence="2" key="1">
    <citation type="submission" date="2021-02" db="EMBL/GenBank/DDBJ databases">
        <title>Genome sequence Cadophora malorum strain M34.</title>
        <authorList>
            <person name="Stefanovic E."/>
            <person name="Vu D."/>
            <person name="Scully C."/>
            <person name="Dijksterhuis J."/>
            <person name="Roader J."/>
            <person name="Houbraken J."/>
        </authorList>
    </citation>
    <scope>NUCLEOTIDE SEQUENCE</scope>
    <source>
        <strain evidence="2">M34</strain>
    </source>
</reference>
<accession>A0A8H7T4U5</accession>
<sequence length="263" mass="30534">MDIPLWQLESDEIDIQSLKETNERLRRALCSMERKYRRTKQSLDTASDLLGHNRSPLPFLRLPREIRDQIYALALEAEKPIRIEPRELHYLSLEDDCRKPATPSLLYLNKQVCQEAAEILYSKNEFIVTGPGELLRFEQQVGSRNNGFIRSLKIRIFIYQDMASILDPAYVASYDFKPIPSHWAKALALSELKGVETLKVKIIDCVEHGDDLAVMPPVLQRAIEHFLRERSEKPTERLPKLGLKGFRDSELGKFSKYLNTFKY</sequence>
<dbReference type="AlphaFoldDB" id="A0A8H7T4U5"/>
<organism evidence="2 3">
    <name type="scientific">Cadophora malorum</name>
    <dbReference type="NCBI Taxonomy" id="108018"/>
    <lineage>
        <taxon>Eukaryota</taxon>
        <taxon>Fungi</taxon>
        <taxon>Dikarya</taxon>
        <taxon>Ascomycota</taxon>
        <taxon>Pezizomycotina</taxon>
        <taxon>Leotiomycetes</taxon>
        <taxon>Helotiales</taxon>
        <taxon>Ploettnerulaceae</taxon>
        <taxon>Cadophora</taxon>
    </lineage>
</organism>
<protein>
    <recommendedName>
        <fullName evidence="1">DUF7730 domain-containing protein</fullName>
    </recommendedName>
</protein>
<feature type="domain" description="DUF7730" evidence="1">
    <location>
        <begin position="103"/>
        <end position="206"/>
    </location>
</feature>
<dbReference type="OrthoDB" id="62952at2759"/>
<evidence type="ECO:0000259" key="1">
    <source>
        <dbReference type="Pfam" id="PF24864"/>
    </source>
</evidence>
<evidence type="ECO:0000313" key="3">
    <source>
        <dbReference type="Proteomes" id="UP000664132"/>
    </source>
</evidence>
<keyword evidence="3" id="KW-1185">Reference proteome</keyword>
<comment type="caution">
    <text evidence="2">The sequence shown here is derived from an EMBL/GenBank/DDBJ whole genome shotgun (WGS) entry which is preliminary data.</text>
</comment>
<dbReference type="Proteomes" id="UP000664132">
    <property type="component" value="Unassembled WGS sequence"/>
</dbReference>
<gene>
    <name evidence="2" type="ORF">IFR04_014437</name>
</gene>
<name>A0A8H7T4U5_9HELO</name>